<organism evidence="1 2">
    <name type="scientific">Hathewaya histolytica</name>
    <name type="common">Clostridium histolyticum</name>
    <dbReference type="NCBI Taxonomy" id="1498"/>
    <lineage>
        <taxon>Bacteria</taxon>
        <taxon>Bacillati</taxon>
        <taxon>Bacillota</taxon>
        <taxon>Clostridia</taxon>
        <taxon>Eubacteriales</taxon>
        <taxon>Clostridiaceae</taxon>
        <taxon>Hathewaya</taxon>
    </lineage>
</organism>
<dbReference type="EMBL" id="LR590481">
    <property type="protein sequence ID" value="VTQ84347.1"/>
    <property type="molecule type" value="Genomic_DNA"/>
</dbReference>
<reference evidence="1 2" key="1">
    <citation type="submission" date="2019-05" db="EMBL/GenBank/DDBJ databases">
        <authorList>
            <consortium name="Pathogen Informatics"/>
        </authorList>
    </citation>
    <scope>NUCLEOTIDE SEQUENCE [LARGE SCALE GENOMIC DNA]</scope>
    <source>
        <strain evidence="1 2">NCTC503</strain>
    </source>
</reference>
<gene>
    <name evidence="1" type="ORF">NCTC503_00524</name>
</gene>
<dbReference type="KEGG" id="hhw:NCTC503_00524"/>
<dbReference type="OrthoDB" id="3034993at2"/>
<name>A0A4V6KBZ9_HATHI</name>
<keyword evidence="2" id="KW-1185">Reference proteome</keyword>
<evidence type="ECO:0000313" key="2">
    <source>
        <dbReference type="Proteomes" id="UP000308489"/>
    </source>
</evidence>
<sequence>MDLEKYKEQFIKMSNDFGYGGKLDSLKGIDEFFPIMNEIRKDSGVIIFKLDGEREDNIYTFLASGKNLGEGGSIRVDTSDLEGGLSYVCVEYARIAWKWSQSN</sequence>
<accession>A0A4V6KBZ9</accession>
<protein>
    <submittedName>
        <fullName evidence="1">Uncharacterized protein</fullName>
    </submittedName>
</protein>
<dbReference type="Proteomes" id="UP000308489">
    <property type="component" value="Chromosome 1"/>
</dbReference>
<dbReference type="RefSeq" id="WP_138209305.1">
    <property type="nucleotide sequence ID" value="NZ_CBCRUQ010000009.1"/>
</dbReference>
<evidence type="ECO:0000313" key="1">
    <source>
        <dbReference type="EMBL" id="VTQ84347.1"/>
    </source>
</evidence>
<dbReference type="AlphaFoldDB" id="A0A4V6KBZ9"/>
<proteinExistence type="predicted"/>